<name>A0AAD5LXP3_9CRUS</name>
<reference evidence="5 6" key="1">
    <citation type="submission" date="2022-05" db="EMBL/GenBank/DDBJ databases">
        <title>A multi-omics perspective on studying reproductive biology in Daphnia sinensis.</title>
        <authorList>
            <person name="Jia J."/>
        </authorList>
    </citation>
    <scope>NUCLEOTIDE SEQUENCE [LARGE SCALE GENOMIC DNA]</scope>
    <source>
        <strain evidence="5 6">WSL</strain>
    </source>
</reference>
<evidence type="ECO:0000313" key="5">
    <source>
        <dbReference type="EMBL" id="KAI9566043.1"/>
    </source>
</evidence>
<proteinExistence type="inferred from homology"/>
<keyword evidence="6" id="KW-1185">Reference proteome</keyword>
<evidence type="ECO:0000256" key="4">
    <source>
        <dbReference type="SAM" id="MobiDB-lite"/>
    </source>
</evidence>
<sequence length="131" mass="15165">MPTQDESHNSKGTNPHGLGDPDDRRLRIVEKEVLIPKIMRDRAKKEKCVAEVAEFTKCCASSSLLMAYTCRKENALMQECQTRWYKDEGFKKECEDIYLKERREFRLTGIPKKHRLKEAANETISGKSTVD</sequence>
<dbReference type="Pfam" id="PF08583">
    <property type="entry name" value="Cmc1"/>
    <property type="match status" value="1"/>
</dbReference>
<dbReference type="EMBL" id="WJBH02000001">
    <property type="protein sequence ID" value="KAI9566043.1"/>
    <property type="molecule type" value="Genomic_DNA"/>
</dbReference>
<evidence type="ECO:0000256" key="2">
    <source>
        <dbReference type="ARBA" id="ARBA00023157"/>
    </source>
</evidence>
<gene>
    <name evidence="5" type="ORF">GHT06_009843</name>
</gene>
<keyword evidence="2" id="KW-1015">Disulfide bond</keyword>
<protein>
    <recommendedName>
        <fullName evidence="3">COX assembly mitochondrial protein</fullName>
    </recommendedName>
</protein>
<comment type="subcellular location">
    <subcellularLocation>
        <location evidence="3">Mitochondrion</location>
    </subcellularLocation>
</comment>
<accession>A0AAD5LXP3</accession>
<feature type="region of interest" description="Disordered" evidence="4">
    <location>
        <begin position="1"/>
        <end position="23"/>
    </location>
</feature>
<dbReference type="Proteomes" id="UP000820818">
    <property type="component" value="Linkage Group LG1"/>
</dbReference>
<evidence type="ECO:0000313" key="6">
    <source>
        <dbReference type="Proteomes" id="UP000820818"/>
    </source>
</evidence>
<organism evidence="5 6">
    <name type="scientific">Daphnia sinensis</name>
    <dbReference type="NCBI Taxonomy" id="1820382"/>
    <lineage>
        <taxon>Eukaryota</taxon>
        <taxon>Metazoa</taxon>
        <taxon>Ecdysozoa</taxon>
        <taxon>Arthropoda</taxon>
        <taxon>Crustacea</taxon>
        <taxon>Branchiopoda</taxon>
        <taxon>Diplostraca</taxon>
        <taxon>Cladocera</taxon>
        <taxon>Anomopoda</taxon>
        <taxon>Daphniidae</taxon>
        <taxon>Daphnia</taxon>
        <taxon>Daphnia similis group</taxon>
    </lineage>
</organism>
<dbReference type="GO" id="GO:0005739">
    <property type="term" value="C:mitochondrion"/>
    <property type="evidence" value="ECO:0007669"/>
    <property type="project" value="UniProtKB-SubCell"/>
</dbReference>
<dbReference type="InterPro" id="IPR013892">
    <property type="entry name" value="Cyt_c_biogenesis_Cmc1-like"/>
</dbReference>
<comment type="similarity">
    <text evidence="1 3">Belongs to the CMC family.</text>
</comment>
<keyword evidence="3" id="KW-0496">Mitochondrion</keyword>
<evidence type="ECO:0000256" key="3">
    <source>
        <dbReference type="RuleBase" id="RU364104"/>
    </source>
</evidence>
<dbReference type="AlphaFoldDB" id="A0AAD5LXP3"/>
<evidence type="ECO:0000256" key="1">
    <source>
        <dbReference type="ARBA" id="ARBA00007347"/>
    </source>
</evidence>
<comment type="caution">
    <text evidence="5">The sequence shown here is derived from an EMBL/GenBank/DDBJ whole genome shotgun (WGS) entry which is preliminary data.</text>
</comment>